<organism evidence="5 6">
    <name type="scientific">Dinothrombium tinctorium</name>
    <dbReference type="NCBI Taxonomy" id="1965070"/>
    <lineage>
        <taxon>Eukaryota</taxon>
        <taxon>Metazoa</taxon>
        <taxon>Ecdysozoa</taxon>
        <taxon>Arthropoda</taxon>
        <taxon>Chelicerata</taxon>
        <taxon>Arachnida</taxon>
        <taxon>Acari</taxon>
        <taxon>Acariformes</taxon>
        <taxon>Trombidiformes</taxon>
        <taxon>Prostigmata</taxon>
        <taxon>Anystina</taxon>
        <taxon>Parasitengona</taxon>
        <taxon>Trombidioidea</taxon>
        <taxon>Trombidiidae</taxon>
        <taxon>Dinothrombium</taxon>
    </lineage>
</organism>
<dbReference type="Pfam" id="PF24384">
    <property type="entry name" value="Ig_TMM62"/>
    <property type="match status" value="1"/>
</dbReference>
<dbReference type="PANTHER" id="PTHR14795:SF0">
    <property type="entry name" value="TRANSMEMBRANE PROTEIN 62"/>
    <property type="match status" value="1"/>
</dbReference>
<evidence type="ECO:0000259" key="2">
    <source>
        <dbReference type="Pfam" id="PF00149"/>
    </source>
</evidence>
<dbReference type="PANTHER" id="PTHR14795">
    <property type="entry name" value="HELICASE RELATED"/>
    <property type="match status" value="1"/>
</dbReference>
<gene>
    <name evidence="5" type="ORF">B4U79_14962</name>
</gene>
<keyword evidence="1" id="KW-0472">Membrane</keyword>
<feature type="transmembrane region" description="Helical" evidence="1">
    <location>
        <begin position="520"/>
        <end position="541"/>
    </location>
</feature>
<dbReference type="InterPro" id="IPR029052">
    <property type="entry name" value="Metallo-depent_PP-like"/>
</dbReference>
<dbReference type="STRING" id="1965070.A0A443QIG1"/>
<feature type="domain" description="TMEM62 C-terminal" evidence="4">
    <location>
        <begin position="379"/>
        <end position="501"/>
    </location>
</feature>
<evidence type="ECO:0000313" key="5">
    <source>
        <dbReference type="EMBL" id="RWS02814.1"/>
    </source>
</evidence>
<dbReference type="AlphaFoldDB" id="A0A443QIG1"/>
<proteinExistence type="predicted"/>
<evidence type="ECO:0000256" key="1">
    <source>
        <dbReference type="SAM" id="Phobius"/>
    </source>
</evidence>
<dbReference type="InterPro" id="IPR004843">
    <property type="entry name" value="Calcineurin-like_PHP"/>
</dbReference>
<comment type="caution">
    <text evidence="5">The sequence shown here is derived from an EMBL/GenBank/DDBJ whole genome shotgun (WGS) entry which is preliminary data.</text>
</comment>
<dbReference type="EMBL" id="NCKU01007208">
    <property type="protein sequence ID" value="RWS02814.1"/>
    <property type="molecule type" value="Genomic_DNA"/>
</dbReference>
<dbReference type="OrthoDB" id="27234at2759"/>
<dbReference type="Gene3D" id="3.60.21.10">
    <property type="match status" value="1"/>
</dbReference>
<keyword evidence="1" id="KW-1133">Transmembrane helix</keyword>
<accession>A0A443QIG1</accession>
<feature type="transmembrane region" description="Helical" evidence="1">
    <location>
        <begin position="476"/>
        <end position="499"/>
    </location>
</feature>
<keyword evidence="6" id="KW-1185">Reference proteome</keyword>
<dbReference type="Pfam" id="PF24394">
    <property type="entry name" value="TMEM62_C"/>
    <property type="match status" value="1"/>
</dbReference>
<dbReference type="GO" id="GO:0016787">
    <property type="term" value="F:hydrolase activity"/>
    <property type="evidence" value="ECO:0007669"/>
    <property type="project" value="InterPro"/>
</dbReference>
<feature type="transmembrane region" description="Helical" evidence="1">
    <location>
        <begin position="547"/>
        <end position="568"/>
    </location>
</feature>
<dbReference type="Proteomes" id="UP000285301">
    <property type="component" value="Unassembled WGS sequence"/>
</dbReference>
<reference evidence="5 6" key="1">
    <citation type="journal article" date="2018" name="Gigascience">
        <title>Genomes of trombidid mites reveal novel predicted allergens and laterally-transferred genes associated with secondary metabolism.</title>
        <authorList>
            <person name="Dong X."/>
            <person name="Chaisiri K."/>
            <person name="Xia D."/>
            <person name="Armstrong S.D."/>
            <person name="Fang Y."/>
            <person name="Donnelly M.J."/>
            <person name="Kadowaki T."/>
            <person name="McGarry J.W."/>
            <person name="Darby A.C."/>
            <person name="Makepeace B.L."/>
        </authorList>
    </citation>
    <scope>NUCLEOTIDE SEQUENCE [LARGE SCALE GENOMIC DNA]</scope>
    <source>
        <strain evidence="5">UoL-WK</strain>
    </source>
</reference>
<feature type="domain" description="TMEM62 Ig-like" evidence="3">
    <location>
        <begin position="251"/>
        <end position="354"/>
    </location>
</feature>
<feature type="domain" description="Calcineurin-like phosphoesterase" evidence="2">
    <location>
        <begin position="3"/>
        <end position="204"/>
    </location>
</feature>
<feature type="transmembrane region" description="Helical" evidence="1">
    <location>
        <begin position="377"/>
        <end position="395"/>
    </location>
</feature>
<evidence type="ECO:0000313" key="6">
    <source>
        <dbReference type="Proteomes" id="UP000285301"/>
    </source>
</evidence>
<sequence>MVMISDLHLSIYFDFNRKKDFHKFCTQVISIIKPSLVLASGDLTDAIMRSYFASDQIEKEWIWYREVLNFSGVTNKTLWLDIRGNHDMFNIYSWQSENNYFRKYSETGSKYRRHFSYELKHNTETYTFIAVDACYHPSQKRPFNFMGWLKKDDINKLTNLSNEAKAKGSNFTIWFGHYPTSSILMPNFGLRQILNGPYLCGHYHAFIKQLYITHDNDALEIEVGDWKDHRFFRIAAIDHGLFSFNDIHLNEWPIILITNPKSALFSMSRIEPLHRIKTSSHIRALVFSIFAIQSVHVKIDESPWKEMRLSSNSLYVLEWKPERYNAGLHFITVKAIDAKNNKQFMKQQFSIDGSKPEFSFFKKLLLRGSLQHIFKKVFFLIVFSSILPLMAFRTIHLYQKEYLFQSKESSSFVHRLFYKFCLMASLDMYAFILVAIPFYVTSGPWFIGDLVDNHFGLCFVWGLFIDGHYSPSCFTYVFGAAFVLFVNIAHTFCFAQIIYKRHEQILAKEAIDNSFKQKYLKARHVAFLIICLLHLVPISILETSFGFKSLIFGFLFTWSFFIYAYLWLSSFKLDENDFSRIDDNIKRNGCKLKANIS</sequence>
<dbReference type="SUPFAM" id="SSF56300">
    <property type="entry name" value="Metallo-dependent phosphatases"/>
    <property type="match status" value="1"/>
</dbReference>
<protein>
    <submittedName>
        <fullName evidence="5">Transmembrane protein 62-like isoform X2</fullName>
    </submittedName>
</protein>
<feature type="transmembrane region" description="Helical" evidence="1">
    <location>
        <begin position="416"/>
        <end position="440"/>
    </location>
</feature>
<dbReference type="Pfam" id="PF00149">
    <property type="entry name" value="Metallophos"/>
    <property type="match status" value="1"/>
</dbReference>
<evidence type="ECO:0000259" key="4">
    <source>
        <dbReference type="Pfam" id="PF24394"/>
    </source>
</evidence>
<dbReference type="InterPro" id="IPR056229">
    <property type="entry name" value="Ig_TMM62"/>
</dbReference>
<keyword evidence="1 5" id="KW-0812">Transmembrane</keyword>
<name>A0A443QIG1_9ACAR</name>
<evidence type="ECO:0000259" key="3">
    <source>
        <dbReference type="Pfam" id="PF24384"/>
    </source>
</evidence>
<dbReference type="InterPro" id="IPR056230">
    <property type="entry name" value="TMEM62_C"/>
</dbReference>